<comment type="caution">
    <text evidence="1">The sequence shown here is derived from an EMBL/GenBank/DDBJ whole genome shotgun (WGS) entry which is preliminary data.</text>
</comment>
<proteinExistence type="predicted"/>
<dbReference type="AlphaFoldDB" id="X1KRJ3"/>
<accession>X1KRJ3</accession>
<evidence type="ECO:0000313" key="1">
    <source>
        <dbReference type="EMBL" id="GAI09697.1"/>
    </source>
</evidence>
<name>X1KRJ3_9ZZZZ</name>
<gene>
    <name evidence="1" type="ORF">S06H3_19883</name>
</gene>
<feature type="non-terminal residue" evidence="1">
    <location>
        <position position="1"/>
    </location>
</feature>
<sequence>LPANPNTPAAEHALVGVVDKYRAAGIHREFPQEFPETLGLKLSAKVMSYFLKLAGAAAGAMGTVHRMTRQKQLKGGAHQP</sequence>
<reference evidence="1" key="1">
    <citation type="journal article" date="2014" name="Front. Microbiol.">
        <title>High frequency of phylogenetically diverse reductive dehalogenase-homologous genes in deep subseafloor sedimentary metagenomes.</title>
        <authorList>
            <person name="Kawai M."/>
            <person name="Futagami T."/>
            <person name="Toyoda A."/>
            <person name="Takaki Y."/>
            <person name="Nishi S."/>
            <person name="Hori S."/>
            <person name="Arai W."/>
            <person name="Tsubouchi T."/>
            <person name="Morono Y."/>
            <person name="Uchiyama I."/>
            <person name="Ito T."/>
            <person name="Fujiyama A."/>
            <person name="Inagaki F."/>
            <person name="Takami H."/>
        </authorList>
    </citation>
    <scope>NUCLEOTIDE SEQUENCE</scope>
    <source>
        <strain evidence="1">Expedition CK06-06</strain>
    </source>
</reference>
<organism evidence="1">
    <name type="scientific">marine sediment metagenome</name>
    <dbReference type="NCBI Taxonomy" id="412755"/>
    <lineage>
        <taxon>unclassified sequences</taxon>
        <taxon>metagenomes</taxon>
        <taxon>ecological metagenomes</taxon>
    </lineage>
</organism>
<dbReference type="EMBL" id="BARV01010234">
    <property type="protein sequence ID" value="GAI09697.1"/>
    <property type="molecule type" value="Genomic_DNA"/>
</dbReference>
<protein>
    <submittedName>
        <fullName evidence="1">Uncharacterized protein</fullName>
    </submittedName>
</protein>